<dbReference type="PANTHER" id="PTHR46759">
    <property type="entry name" value="LEUCINE-RICH REPEAT-CONTAINING PROTEIN 72"/>
    <property type="match status" value="1"/>
</dbReference>
<name>A0A819HHA6_9BILA</name>
<dbReference type="Gene3D" id="3.80.10.10">
    <property type="entry name" value="Ribonuclease Inhibitor"/>
    <property type="match status" value="1"/>
</dbReference>
<organism evidence="3 4">
    <name type="scientific">Adineta steineri</name>
    <dbReference type="NCBI Taxonomy" id="433720"/>
    <lineage>
        <taxon>Eukaryota</taxon>
        <taxon>Metazoa</taxon>
        <taxon>Spiralia</taxon>
        <taxon>Gnathifera</taxon>
        <taxon>Rotifera</taxon>
        <taxon>Eurotatoria</taxon>
        <taxon>Bdelloidea</taxon>
        <taxon>Adinetida</taxon>
        <taxon>Adinetidae</taxon>
        <taxon>Adineta</taxon>
    </lineage>
</organism>
<evidence type="ECO:0000313" key="4">
    <source>
        <dbReference type="Proteomes" id="UP000663868"/>
    </source>
</evidence>
<evidence type="ECO:0000313" key="3">
    <source>
        <dbReference type="EMBL" id="CAF3898081.1"/>
    </source>
</evidence>
<gene>
    <name evidence="3" type="ORF">KXQ929_LOCUS22659</name>
</gene>
<reference evidence="3" key="1">
    <citation type="submission" date="2021-02" db="EMBL/GenBank/DDBJ databases">
        <authorList>
            <person name="Nowell W R."/>
        </authorList>
    </citation>
    <scope>NUCLEOTIDE SEQUENCE</scope>
</reference>
<dbReference type="InterPro" id="IPR032675">
    <property type="entry name" value="LRR_dom_sf"/>
</dbReference>
<dbReference type="SUPFAM" id="SSF52058">
    <property type="entry name" value="L domain-like"/>
    <property type="match status" value="1"/>
</dbReference>
<dbReference type="EMBL" id="CAJOBB010001747">
    <property type="protein sequence ID" value="CAF3898081.1"/>
    <property type="molecule type" value="Genomic_DNA"/>
</dbReference>
<dbReference type="InterPro" id="IPR042655">
    <property type="entry name" value="LRC72"/>
</dbReference>
<keyword evidence="1" id="KW-0433">Leucine-rich repeat</keyword>
<dbReference type="AlphaFoldDB" id="A0A819HHA6"/>
<evidence type="ECO:0000256" key="1">
    <source>
        <dbReference type="ARBA" id="ARBA00022614"/>
    </source>
</evidence>
<protein>
    <submittedName>
        <fullName evidence="3">Uncharacterized protein</fullName>
    </submittedName>
</protein>
<dbReference type="Proteomes" id="UP000663868">
    <property type="component" value="Unassembled WGS sequence"/>
</dbReference>
<dbReference type="InterPro" id="IPR025875">
    <property type="entry name" value="Leu-rich_rpt_4"/>
</dbReference>
<dbReference type="PANTHER" id="PTHR46759:SF2">
    <property type="match status" value="1"/>
</dbReference>
<sequence>MKVPTRVSLNRHNNTEEKNDYANFSHTRLITLLQIPQFEHLQILICNGNSLTTLAGIENIKHLWKLDVGNNQIRSLQHLSRFIALGSLILSNNNLTWIEFQHIRHMFILDLRTDGNPALDTDPNYRQHILDCLPRVWMC</sequence>
<dbReference type="Pfam" id="PF12799">
    <property type="entry name" value="LRR_4"/>
    <property type="match status" value="1"/>
</dbReference>
<comment type="caution">
    <text evidence="3">The sequence shown here is derived from an EMBL/GenBank/DDBJ whole genome shotgun (WGS) entry which is preliminary data.</text>
</comment>
<proteinExistence type="predicted"/>
<evidence type="ECO:0000256" key="2">
    <source>
        <dbReference type="ARBA" id="ARBA00022737"/>
    </source>
</evidence>
<keyword evidence="2" id="KW-0677">Repeat</keyword>
<accession>A0A819HHA6</accession>
<feature type="non-terminal residue" evidence="3">
    <location>
        <position position="139"/>
    </location>
</feature>
<feature type="non-terminal residue" evidence="3">
    <location>
        <position position="1"/>
    </location>
</feature>